<dbReference type="GO" id="GO:0006412">
    <property type="term" value="P:translation"/>
    <property type="evidence" value="ECO:0007669"/>
    <property type="project" value="UniProtKB-KW"/>
</dbReference>
<dbReference type="InterPro" id="IPR035647">
    <property type="entry name" value="EFG_III/V"/>
</dbReference>
<dbReference type="Pfam" id="PF00293">
    <property type="entry name" value="NUDIX"/>
    <property type="match status" value="1"/>
</dbReference>
<dbReference type="PROSITE" id="PS51722">
    <property type="entry name" value="G_TR_2"/>
    <property type="match status" value="1"/>
</dbReference>
<evidence type="ECO:0000256" key="5">
    <source>
        <dbReference type="ARBA" id="ARBA00023128"/>
    </source>
</evidence>
<name>A0AAV7K840_9METZ</name>
<feature type="domain" description="Tr-type G" evidence="11">
    <location>
        <begin position="150"/>
        <end position="331"/>
    </location>
</feature>
<dbReference type="InterPro" id="IPR027417">
    <property type="entry name" value="P-loop_NTPase"/>
</dbReference>
<comment type="similarity">
    <text evidence="1">Belongs to the TRAFAC class translation factor GTPase superfamily. Classic translation factor GTPase family. LepA subfamily.</text>
</comment>
<dbReference type="Gene3D" id="2.40.30.10">
    <property type="entry name" value="Translation factors"/>
    <property type="match status" value="1"/>
</dbReference>
<dbReference type="GO" id="GO:0097177">
    <property type="term" value="F:mitochondrial ribosome binding"/>
    <property type="evidence" value="ECO:0007669"/>
    <property type="project" value="TreeGrafter"/>
</dbReference>
<evidence type="ECO:0000313" key="12">
    <source>
        <dbReference type="EMBL" id="KAI6656860.1"/>
    </source>
</evidence>
<evidence type="ECO:0000256" key="4">
    <source>
        <dbReference type="ARBA" id="ARBA00022801"/>
    </source>
</evidence>
<dbReference type="PANTHER" id="PTHR43512">
    <property type="entry name" value="TRANSLATION FACTOR GUF1-RELATED"/>
    <property type="match status" value="1"/>
</dbReference>
<dbReference type="CDD" id="cd03670">
    <property type="entry name" value="NUDIX_ADPRase_Nudt9"/>
    <property type="match status" value="1"/>
</dbReference>
<keyword evidence="8" id="KW-0648">Protein biosynthesis</keyword>
<dbReference type="InterPro" id="IPR013842">
    <property type="entry name" value="LepA_CTD"/>
</dbReference>
<dbReference type="FunFam" id="3.40.50.300:FF:000078">
    <property type="entry name" value="Elongation factor 4"/>
    <property type="match status" value="1"/>
</dbReference>
<dbReference type="Gene3D" id="3.30.70.240">
    <property type="match status" value="1"/>
</dbReference>
<proteinExistence type="inferred from homology"/>
<keyword evidence="5 8" id="KW-0496">Mitochondrion</keyword>
<feature type="transmembrane region" description="Helical" evidence="9">
    <location>
        <begin position="21"/>
        <end position="44"/>
    </location>
</feature>
<feature type="binding site" evidence="8">
    <location>
        <begin position="224"/>
        <end position="228"/>
    </location>
    <ligand>
        <name>GTP</name>
        <dbReference type="ChEBI" id="CHEBI:37565"/>
    </ligand>
</feature>
<dbReference type="InterPro" id="IPR006297">
    <property type="entry name" value="EF-4"/>
</dbReference>
<keyword evidence="3 8" id="KW-0999">Mitochondrion inner membrane</keyword>
<dbReference type="Gene3D" id="3.30.70.870">
    <property type="entry name" value="Elongation Factor G (Translational Gtpase), domain 3"/>
    <property type="match status" value="1"/>
</dbReference>
<feature type="binding site" evidence="8">
    <location>
        <begin position="278"/>
        <end position="281"/>
    </location>
    <ligand>
        <name>GTP</name>
        <dbReference type="ChEBI" id="CHEBI:37565"/>
    </ligand>
</feature>
<comment type="similarity">
    <text evidence="8">Belongs to the GTP-binding elongation factor family. LepA subfamily.</text>
</comment>
<evidence type="ECO:0000313" key="13">
    <source>
        <dbReference type="Proteomes" id="UP001165289"/>
    </source>
</evidence>
<evidence type="ECO:0000259" key="11">
    <source>
        <dbReference type="PROSITE" id="PS51722"/>
    </source>
</evidence>
<dbReference type="Gene3D" id="3.40.50.300">
    <property type="entry name" value="P-loop containing nucleotide triphosphate hydrolases"/>
    <property type="match status" value="1"/>
</dbReference>
<dbReference type="Pfam" id="PF25969">
    <property type="entry name" value="NUDT9_N"/>
    <property type="match status" value="1"/>
</dbReference>
<dbReference type="SUPFAM" id="SSF55811">
    <property type="entry name" value="Nudix"/>
    <property type="match status" value="2"/>
</dbReference>
<keyword evidence="6 8" id="KW-0342">GTP-binding</keyword>
<comment type="caution">
    <text evidence="12">The sequence shown here is derived from an EMBL/GenBank/DDBJ whole genome shotgun (WGS) entry which is preliminary data.</text>
</comment>
<dbReference type="InterPro" id="IPR015797">
    <property type="entry name" value="NUDIX_hydrolase-like_dom_sf"/>
</dbReference>
<dbReference type="InterPro" id="IPR005225">
    <property type="entry name" value="Small_GTP-bd"/>
</dbReference>
<evidence type="ECO:0000256" key="7">
    <source>
        <dbReference type="ARBA" id="ARBA00023136"/>
    </source>
</evidence>
<dbReference type="PANTHER" id="PTHR43512:SF7">
    <property type="entry name" value="TRANSLATION FACTOR GUF1, MITOCHONDRIAL"/>
    <property type="match status" value="1"/>
</dbReference>
<dbReference type="Pfam" id="PF06421">
    <property type="entry name" value="LepA_C"/>
    <property type="match status" value="1"/>
</dbReference>
<protein>
    <recommendedName>
        <fullName evidence="8">Translation factor GUF1 homolog, mitochondrial</fullName>
        <ecNumber evidence="8">3.6.5.n1</ecNumber>
    </recommendedName>
    <alternativeName>
        <fullName evidence="8">Elongation factor 4 homolog</fullName>
        <shortName evidence="8">EF-4</shortName>
    </alternativeName>
    <alternativeName>
        <fullName evidence="8">GTPase GUF1 homolog</fullName>
    </alternativeName>
    <alternativeName>
        <fullName evidence="8">Ribosomal back-translocase</fullName>
    </alternativeName>
</protein>
<dbReference type="GO" id="GO:0005525">
    <property type="term" value="F:GTP binding"/>
    <property type="evidence" value="ECO:0007669"/>
    <property type="project" value="UniProtKB-UniRule"/>
</dbReference>
<keyword evidence="9" id="KW-1133">Transmembrane helix</keyword>
<dbReference type="Gene3D" id="3.90.79.10">
    <property type="entry name" value="Nucleoside Triphosphate Pyrophosphohydrolase"/>
    <property type="match status" value="1"/>
</dbReference>
<evidence type="ECO:0000256" key="6">
    <source>
        <dbReference type="ARBA" id="ARBA00023134"/>
    </source>
</evidence>
<dbReference type="NCBIfam" id="TIGR00231">
    <property type="entry name" value="small_GTP"/>
    <property type="match status" value="1"/>
</dbReference>
<dbReference type="Pfam" id="PF14492">
    <property type="entry name" value="EFG_III"/>
    <property type="match status" value="1"/>
</dbReference>
<dbReference type="InterPro" id="IPR038363">
    <property type="entry name" value="LepA_C_sf"/>
</dbReference>
<keyword evidence="13" id="KW-1185">Reference proteome</keyword>
<dbReference type="Proteomes" id="UP001165289">
    <property type="component" value="Unassembled WGS sequence"/>
</dbReference>
<evidence type="ECO:0000256" key="9">
    <source>
        <dbReference type="SAM" id="Phobius"/>
    </source>
</evidence>
<dbReference type="NCBIfam" id="TIGR01393">
    <property type="entry name" value="lepA"/>
    <property type="match status" value="1"/>
</dbReference>
<dbReference type="GO" id="GO:0005743">
    <property type="term" value="C:mitochondrial inner membrane"/>
    <property type="evidence" value="ECO:0007669"/>
    <property type="project" value="UniProtKB-SubCell"/>
</dbReference>
<dbReference type="GO" id="GO:0047631">
    <property type="term" value="F:ADP-ribose diphosphatase activity"/>
    <property type="evidence" value="ECO:0007669"/>
    <property type="project" value="UniProtKB-ARBA"/>
</dbReference>
<dbReference type="InterPro" id="IPR000795">
    <property type="entry name" value="T_Tr_GTP-bd_dom"/>
</dbReference>
<comment type="catalytic activity">
    <reaction evidence="8">
        <text>GTP + H2O = GDP + phosphate + H(+)</text>
        <dbReference type="Rhea" id="RHEA:19669"/>
        <dbReference type="ChEBI" id="CHEBI:15377"/>
        <dbReference type="ChEBI" id="CHEBI:15378"/>
        <dbReference type="ChEBI" id="CHEBI:37565"/>
        <dbReference type="ChEBI" id="CHEBI:43474"/>
        <dbReference type="ChEBI" id="CHEBI:58189"/>
        <dbReference type="EC" id="3.6.5.n1"/>
    </reaction>
</comment>
<dbReference type="SUPFAM" id="SSF50447">
    <property type="entry name" value="Translation proteins"/>
    <property type="match status" value="1"/>
</dbReference>
<dbReference type="FunFam" id="3.30.70.870:FF:000004">
    <property type="entry name" value="Translation factor GUF1, mitochondrial"/>
    <property type="match status" value="1"/>
</dbReference>
<dbReference type="FunFam" id="3.90.79.10:FF:000021">
    <property type="entry name" value="ADP-ribose pyrophosphatase, mitochondrial isoform X1"/>
    <property type="match status" value="1"/>
</dbReference>
<dbReference type="InterPro" id="IPR009000">
    <property type="entry name" value="Transl_B-barrel_sf"/>
</dbReference>
<dbReference type="PRINTS" id="PR00315">
    <property type="entry name" value="ELONGATNFCT"/>
</dbReference>
<dbReference type="FunFam" id="2.40.30.10:FF:000015">
    <property type="entry name" value="Translation factor GUF1, mitochondrial"/>
    <property type="match status" value="1"/>
</dbReference>
<organism evidence="12 13">
    <name type="scientific">Oopsacas minuta</name>
    <dbReference type="NCBI Taxonomy" id="111878"/>
    <lineage>
        <taxon>Eukaryota</taxon>
        <taxon>Metazoa</taxon>
        <taxon>Porifera</taxon>
        <taxon>Hexactinellida</taxon>
        <taxon>Hexasterophora</taxon>
        <taxon>Lyssacinosida</taxon>
        <taxon>Leucopsacidae</taxon>
        <taxon>Oopsacas</taxon>
    </lineage>
</organism>
<comment type="function">
    <text evidence="8">Promotes mitochondrial protein synthesis. May act as a fidelity factor of the translation reaction, by catalyzing a one-codon backward translocation of tRNAs on improperly translocated ribosomes. Binds to mitochondrial ribosomes in a GTP-dependent manner.</text>
</comment>
<dbReference type="SUPFAM" id="SSF52540">
    <property type="entry name" value="P-loop containing nucleoside triphosphate hydrolases"/>
    <property type="match status" value="1"/>
</dbReference>
<feature type="binding site" evidence="8">
    <location>
        <begin position="159"/>
        <end position="166"/>
    </location>
    <ligand>
        <name>GTP</name>
        <dbReference type="ChEBI" id="CHEBI:37565"/>
    </ligand>
</feature>
<dbReference type="Pfam" id="PF00679">
    <property type="entry name" value="EFG_C"/>
    <property type="match status" value="1"/>
</dbReference>
<dbReference type="FunFam" id="3.30.70.2570:FF:000001">
    <property type="entry name" value="Translation factor GUF1, mitochondrial"/>
    <property type="match status" value="1"/>
</dbReference>
<dbReference type="FunFam" id="3.30.70.240:FF:000007">
    <property type="entry name" value="Translation factor GUF1, mitochondrial"/>
    <property type="match status" value="1"/>
</dbReference>
<dbReference type="InterPro" id="IPR000086">
    <property type="entry name" value="NUDIX_hydrolase_dom"/>
</dbReference>
<evidence type="ECO:0000256" key="1">
    <source>
        <dbReference type="ARBA" id="ARBA00005454"/>
    </source>
</evidence>
<dbReference type="InterPro" id="IPR031157">
    <property type="entry name" value="G_TR_CS"/>
</dbReference>
<dbReference type="Gene3D" id="3.30.70.2570">
    <property type="entry name" value="Elongation factor 4, C-terminal domain"/>
    <property type="match status" value="1"/>
</dbReference>
<dbReference type="EMBL" id="JAKMXF010000133">
    <property type="protein sequence ID" value="KAI6656860.1"/>
    <property type="molecule type" value="Genomic_DNA"/>
</dbReference>
<dbReference type="InterPro" id="IPR035654">
    <property type="entry name" value="LepA_IV"/>
</dbReference>
<dbReference type="GO" id="GO:0005759">
    <property type="term" value="C:mitochondrial matrix"/>
    <property type="evidence" value="ECO:0007669"/>
    <property type="project" value="UniProtKB-UniRule"/>
</dbReference>
<feature type="domain" description="Nudix hydrolase" evidence="10">
    <location>
        <begin position="782"/>
        <end position="936"/>
    </location>
</feature>
<dbReference type="CDD" id="cd03709">
    <property type="entry name" value="lepA_C"/>
    <property type="match status" value="1"/>
</dbReference>
<evidence type="ECO:0000256" key="2">
    <source>
        <dbReference type="ARBA" id="ARBA00022741"/>
    </source>
</evidence>
<keyword evidence="2 8" id="KW-0547">Nucleotide-binding</keyword>
<dbReference type="CDD" id="cd01890">
    <property type="entry name" value="LepA"/>
    <property type="match status" value="1"/>
</dbReference>
<evidence type="ECO:0000259" key="10">
    <source>
        <dbReference type="PROSITE" id="PS51462"/>
    </source>
</evidence>
<dbReference type="InterPro" id="IPR041095">
    <property type="entry name" value="EFG_II"/>
</dbReference>
<keyword evidence="4 8" id="KW-0378">Hydrolase</keyword>
<evidence type="ECO:0000256" key="8">
    <source>
        <dbReference type="HAMAP-Rule" id="MF_03137"/>
    </source>
</evidence>
<evidence type="ECO:0000256" key="3">
    <source>
        <dbReference type="ARBA" id="ARBA00022792"/>
    </source>
</evidence>
<dbReference type="PROSITE" id="PS51462">
    <property type="entry name" value="NUDIX"/>
    <property type="match status" value="1"/>
</dbReference>
<accession>A0AAV7K840</accession>
<keyword evidence="9" id="KW-0812">Transmembrane</keyword>
<dbReference type="PROSITE" id="PS00301">
    <property type="entry name" value="G_TR_1"/>
    <property type="match status" value="1"/>
</dbReference>
<dbReference type="GO" id="GO:0003924">
    <property type="term" value="F:GTPase activity"/>
    <property type="evidence" value="ECO:0007669"/>
    <property type="project" value="UniProtKB-UniRule"/>
</dbReference>
<dbReference type="EC" id="3.6.5.n1" evidence="8"/>
<dbReference type="GO" id="GO:0045727">
    <property type="term" value="P:positive regulation of translation"/>
    <property type="evidence" value="ECO:0007669"/>
    <property type="project" value="UniProtKB-UniRule"/>
</dbReference>
<keyword evidence="7 8" id="KW-0472">Membrane</keyword>
<dbReference type="InterPro" id="IPR000640">
    <property type="entry name" value="EFG_V-like"/>
</dbReference>
<comment type="subcellular location">
    <subcellularLocation>
        <location evidence="8">Mitochondrion inner membrane</location>
        <topology evidence="8">Peripheral membrane protein</topology>
        <orientation evidence="8">Matrix side</orientation>
    </subcellularLocation>
</comment>
<dbReference type="Pfam" id="PF00009">
    <property type="entry name" value="GTP_EFTU"/>
    <property type="match status" value="1"/>
</dbReference>
<reference evidence="12 13" key="1">
    <citation type="journal article" date="2023" name="BMC Biol.">
        <title>The compact genome of the sponge Oopsacas minuta (Hexactinellida) is lacking key metazoan core genes.</title>
        <authorList>
            <person name="Santini S."/>
            <person name="Schenkelaars Q."/>
            <person name="Jourda C."/>
            <person name="Duchesne M."/>
            <person name="Belahbib H."/>
            <person name="Rocher C."/>
            <person name="Selva M."/>
            <person name="Riesgo A."/>
            <person name="Vervoort M."/>
            <person name="Leys S.P."/>
            <person name="Kodjabachian L."/>
            <person name="Le Bivic A."/>
            <person name="Borchiellini C."/>
            <person name="Claverie J.M."/>
            <person name="Renard E."/>
        </authorList>
    </citation>
    <scope>NUCLEOTIDE SEQUENCE [LARGE SCALE GENOMIC DNA]</scope>
    <source>
        <strain evidence="12">SPO-2</strain>
    </source>
</reference>
<sequence length="941" mass="104935">MFIAGYYMRISLKPRYNLIRLISPFLLIVSPNLACPSFTLSYFLSLMAVADPLSHVHLPSTHIKARCLVYPGRAADDPTRTSVPDDKVSWKVEWSDYKPIQYTAPPVLKGPVWADPDLMAPDNTAKINTFNQIDGKTETIELNLERFTPDRIRNFCIIAHVDHGKSTLADRLLEITHTIPSGTNNKQVLDRLKVERDRGITVKAQTASMLHSFGGKEYLLNLIDTPGHVDFSYEVSRSLAACQGALLVIDAQQGVQAQTVANFLLSQESGITVIPVLNKIDMKSADVDSCLEEVTNMLGVIPDHVFPCSAKIGTGVDKLLPAILELVPPPMAYRNAPLKAILIDSWFEKFSGVICQIAVLDGSVAQGDAVSFLQTGCQYEVQRVGVLRPNKIPASRLFAGQVGYLIVPMKQVKEAKMGDTLCHTSKKSSMQPLPGFKPMQPMVFCGLYPESIDQLIELETALDKLTLNDPSVTVEHEQSDAMGRGWRIGFLGRLHLEVFLQRLEEEFNTSVIVTSPSVPYRAIIKSGNKRVEIVVTRPSEFPESNTIISVSEPTVLATLIFPSECMGMLIDLCLQRRGKQQHLSFLSEERAMLKFFLPLSEVITDFFGRVKALTRGYGTFDYEDAGYQESDIVKLDILLNKKRVDAISALEHRNRAEQRGKAMCKELARSLPRQQFQIAIQAAYDGRVFARQNIPPYRKNVTAKLHAADPSRHKRLLERQREGKRLLREIGNIPIDRHSHNGPYNVVDCLPRNPVGRTGLTGRGLLGRWGPNHAADPIVTRWKRSPTGEKMVREEKGVLEFVGIKRKDSGEWAIPGGMVEAGDTVSATLKKEFGEEAMNSLEASVDEKKKIEQQISNLFKDQGLHIYAGYVDDPRNTDNAWMETVAVNFHDDTGEAFNRVKLQAGDDAGAVTWIEINKQLQLYASHVEFIRTVAEKRGAAV</sequence>
<dbReference type="HAMAP" id="MF_00071">
    <property type="entry name" value="LepA"/>
    <property type="match status" value="1"/>
</dbReference>
<gene>
    <name evidence="12" type="ORF">LOD99_16163</name>
</gene>
<dbReference type="AlphaFoldDB" id="A0AAV7K840"/>
<dbReference type="SUPFAM" id="SSF54980">
    <property type="entry name" value="EF-G C-terminal domain-like"/>
    <property type="match status" value="2"/>
</dbReference>